<keyword evidence="2" id="KW-1185">Reference proteome</keyword>
<protein>
    <submittedName>
        <fullName evidence="1">Uncharacterized protein</fullName>
    </submittedName>
</protein>
<gene>
    <name evidence="1" type="ORF">KI387_011940</name>
</gene>
<dbReference type="PANTHER" id="PTHR12459">
    <property type="entry name" value="TRANSMEMBRANE PROTEIN 135-RELATED"/>
    <property type="match status" value="1"/>
</dbReference>
<dbReference type="Proteomes" id="UP000824469">
    <property type="component" value="Unassembled WGS sequence"/>
</dbReference>
<accession>A0AA38FG38</accession>
<sequence>MLVSEKDLIVREEACRIGLLFGGFTGSFHGLRCLLRKLRVKETPLNGFLAGSVAGLSVLALDDPSRRRTLALYLLARLAQ</sequence>
<comment type="caution">
    <text evidence="1">The sequence shown here is derived from an EMBL/GenBank/DDBJ whole genome shotgun (WGS) entry which is preliminary data.</text>
</comment>
<feature type="non-terminal residue" evidence="1">
    <location>
        <position position="1"/>
    </location>
</feature>
<proteinExistence type="predicted"/>
<evidence type="ECO:0000313" key="1">
    <source>
        <dbReference type="EMBL" id="KAH9300357.1"/>
    </source>
</evidence>
<dbReference type="AlphaFoldDB" id="A0AA38FG38"/>
<dbReference type="PANTHER" id="PTHR12459:SF6">
    <property type="entry name" value="GB|AAD46013.1"/>
    <property type="match status" value="1"/>
</dbReference>
<organism evidence="1 2">
    <name type="scientific">Taxus chinensis</name>
    <name type="common">Chinese yew</name>
    <name type="synonym">Taxus wallichiana var. chinensis</name>
    <dbReference type="NCBI Taxonomy" id="29808"/>
    <lineage>
        <taxon>Eukaryota</taxon>
        <taxon>Viridiplantae</taxon>
        <taxon>Streptophyta</taxon>
        <taxon>Embryophyta</taxon>
        <taxon>Tracheophyta</taxon>
        <taxon>Spermatophyta</taxon>
        <taxon>Pinopsida</taxon>
        <taxon>Pinidae</taxon>
        <taxon>Conifers II</taxon>
        <taxon>Cupressales</taxon>
        <taxon>Taxaceae</taxon>
        <taxon>Taxus</taxon>
    </lineage>
</organism>
<dbReference type="InterPro" id="IPR026749">
    <property type="entry name" value="Tmem135"/>
</dbReference>
<evidence type="ECO:0000313" key="2">
    <source>
        <dbReference type="Proteomes" id="UP000824469"/>
    </source>
</evidence>
<name>A0AA38FG38_TAXCH</name>
<reference evidence="1 2" key="1">
    <citation type="journal article" date="2021" name="Nat. Plants">
        <title>The Taxus genome provides insights into paclitaxel biosynthesis.</title>
        <authorList>
            <person name="Xiong X."/>
            <person name="Gou J."/>
            <person name="Liao Q."/>
            <person name="Li Y."/>
            <person name="Zhou Q."/>
            <person name="Bi G."/>
            <person name="Li C."/>
            <person name="Du R."/>
            <person name="Wang X."/>
            <person name="Sun T."/>
            <person name="Guo L."/>
            <person name="Liang H."/>
            <person name="Lu P."/>
            <person name="Wu Y."/>
            <person name="Zhang Z."/>
            <person name="Ro D.K."/>
            <person name="Shang Y."/>
            <person name="Huang S."/>
            <person name="Yan J."/>
        </authorList>
    </citation>
    <scope>NUCLEOTIDE SEQUENCE [LARGE SCALE GENOMIC DNA]</scope>
    <source>
        <strain evidence="1">Ta-2019</strain>
    </source>
</reference>
<dbReference type="Pfam" id="PF02466">
    <property type="entry name" value="Tim17"/>
    <property type="match status" value="1"/>
</dbReference>
<dbReference type="EMBL" id="JAHRHJ020000009">
    <property type="protein sequence ID" value="KAH9300357.1"/>
    <property type="molecule type" value="Genomic_DNA"/>
</dbReference>